<keyword evidence="3" id="KW-1185">Reference proteome</keyword>
<feature type="chain" id="PRO_5018248842" evidence="1">
    <location>
        <begin position="18"/>
        <end position="156"/>
    </location>
</feature>
<reference evidence="2 3" key="1">
    <citation type="submission" date="2018-11" db="EMBL/GenBank/DDBJ databases">
        <authorList>
            <consortium name="Pathogen Informatics"/>
        </authorList>
    </citation>
    <scope>NUCLEOTIDE SEQUENCE [LARGE SCALE GENOMIC DNA]</scope>
</reference>
<proteinExistence type="predicted"/>
<evidence type="ECO:0000256" key="1">
    <source>
        <dbReference type="SAM" id="SignalP"/>
    </source>
</evidence>
<dbReference type="EMBL" id="UYYB01096887">
    <property type="protein sequence ID" value="VDM76382.1"/>
    <property type="molecule type" value="Genomic_DNA"/>
</dbReference>
<accession>A0A3P7LAU1</accession>
<name>A0A3P7LAU1_STRVU</name>
<evidence type="ECO:0000313" key="3">
    <source>
        <dbReference type="Proteomes" id="UP000270094"/>
    </source>
</evidence>
<dbReference type="AlphaFoldDB" id="A0A3P7LAU1"/>
<evidence type="ECO:0000313" key="2">
    <source>
        <dbReference type="EMBL" id="VDM76382.1"/>
    </source>
</evidence>
<organism evidence="2 3">
    <name type="scientific">Strongylus vulgaris</name>
    <name type="common">Blood worm</name>
    <dbReference type="NCBI Taxonomy" id="40348"/>
    <lineage>
        <taxon>Eukaryota</taxon>
        <taxon>Metazoa</taxon>
        <taxon>Ecdysozoa</taxon>
        <taxon>Nematoda</taxon>
        <taxon>Chromadorea</taxon>
        <taxon>Rhabditida</taxon>
        <taxon>Rhabditina</taxon>
        <taxon>Rhabditomorpha</taxon>
        <taxon>Strongyloidea</taxon>
        <taxon>Strongylidae</taxon>
        <taxon>Strongylus</taxon>
    </lineage>
</organism>
<gene>
    <name evidence="2" type="ORF">SVUK_LOCUS11380</name>
</gene>
<sequence length="156" mass="17288">MCRILILVLYSVISCYAIECSWDSSSYFGDIVANAPKDIIAALKKHMGKRPDKNDMIVKVLVTETNGEKALYVATGNILITEANGEKALYVATGNVSFILPNYQFDGIILVMKFDPSFNKATKLPLSDMTTKIIECRRIGPVPDLSAMEKLLHLQD</sequence>
<protein>
    <submittedName>
        <fullName evidence="2">Uncharacterized protein</fullName>
    </submittedName>
</protein>
<keyword evidence="1" id="KW-0732">Signal</keyword>
<feature type="signal peptide" evidence="1">
    <location>
        <begin position="1"/>
        <end position="17"/>
    </location>
</feature>
<dbReference type="PROSITE" id="PS51257">
    <property type="entry name" value="PROKAR_LIPOPROTEIN"/>
    <property type="match status" value="1"/>
</dbReference>
<dbReference type="Proteomes" id="UP000270094">
    <property type="component" value="Unassembled WGS sequence"/>
</dbReference>